<gene>
    <name evidence="1" type="ORF">NC653_012918</name>
</gene>
<dbReference type="EMBL" id="JAQIZT010000005">
    <property type="protein sequence ID" value="KAJ6996168.1"/>
    <property type="molecule type" value="Genomic_DNA"/>
</dbReference>
<organism evidence="1 2">
    <name type="scientific">Populus alba x Populus x berolinensis</name>
    <dbReference type="NCBI Taxonomy" id="444605"/>
    <lineage>
        <taxon>Eukaryota</taxon>
        <taxon>Viridiplantae</taxon>
        <taxon>Streptophyta</taxon>
        <taxon>Embryophyta</taxon>
        <taxon>Tracheophyta</taxon>
        <taxon>Spermatophyta</taxon>
        <taxon>Magnoliopsida</taxon>
        <taxon>eudicotyledons</taxon>
        <taxon>Gunneridae</taxon>
        <taxon>Pentapetalae</taxon>
        <taxon>rosids</taxon>
        <taxon>fabids</taxon>
        <taxon>Malpighiales</taxon>
        <taxon>Salicaceae</taxon>
        <taxon>Saliceae</taxon>
        <taxon>Populus</taxon>
    </lineage>
</organism>
<evidence type="ECO:0000313" key="1">
    <source>
        <dbReference type="EMBL" id="KAJ6996168.1"/>
    </source>
</evidence>
<accession>A0AAD6W1X1</accession>
<reference evidence="1" key="1">
    <citation type="journal article" date="2023" name="Mol. Ecol. Resour.">
        <title>Chromosome-level genome assembly of a triploid poplar Populus alba 'Berolinensis'.</title>
        <authorList>
            <person name="Chen S."/>
            <person name="Yu Y."/>
            <person name="Wang X."/>
            <person name="Wang S."/>
            <person name="Zhang T."/>
            <person name="Zhou Y."/>
            <person name="He R."/>
            <person name="Meng N."/>
            <person name="Wang Y."/>
            <person name="Liu W."/>
            <person name="Liu Z."/>
            <person name="Liu J."/>
            <person name="Guo Q."/>
            <person name="Huang H."/>
            <person name="Sederoff R.R."/>
            <person name="Wang G."/>
            <person name="Qu G."/>
            <person name="Chen S."/>
        </authorList>
    </citation>
    <scope>NUCLEOTIDE SEQUENCE</scope>
    <source>
        <strain evidence="1">SC-2020</strain>
    </source>
</reference>
<keyword evidence="2" id="KW-1185">Reference proteome</keyword>
<sequence length="87" mass="9691">MSCGQASEAGTIQLILFSFYDSISYVGIFCGRPEVWTLLHTAWHFRNQNVSPLPSPKQHISFLKALAMEKPVDAIMDSNTIGRMDAC</sequence>
<evidence type="ECO:0000313" key="2">
    <source>
        <dbReference type="Proteomes" id="UP001164929"/>
    </source>
</evidence>
<name>A0AAD6W1X1_9ROSI</name>
<dbReference type="AlphaFoldDB" id="A0AAD6W1X1"/>
<dbReference type="Proteomes" id="UP001164929">
    <property type="component" value="Chromosome 5"/>
</dbReference>
<comment type="caution">
    <text evidence="1">The sequence shown here is derived from an EMBL/GenBank/DDBJ whole genome shotgun (WGS) entry which is preliminary data.</text>
</comment>
<protein>
    <submittedName>
        <fullName evidence="1">Uncharacterized protein</fullName>
    </submittedName>
</protein>
<proteinExistence type="predicted"/>